<dbReference type="Pfam" id="PF13490">
    <property type="entry name" value="zf-HC2"/>
    <property type="match status" value="1"/>
</dbReference>
<organism evidence="9 10">
    <name type="scientific">Agromyces archimandritae</name>
    <dbReference type="NCBI Taxonomy" id="2781962"/>
    <lineage>
        <taxon>Bacteria</taxon>
        <taxon>Bacillati</taxon>
        <taxon>Actinomycetota</taxon>
        <taxon>Actinomycetes</taxon>
        <taxon>Micrococcales</taxon>
        <taxon>Microbacteriaceae</taxon>
        <taxon>Agromyces</taxon>
    </lineage>
</organism>
<evidence type="ECO:0000256" key="1">
    <source>
        <dbReference type="ARBA" id="ARBA00010641"/>
    </source>
</evidence>
<feature type="compositionally biased region" description="Basic residues" evidence="6">
    <location>
        <begin position="641"/>
        <end position="652"/>
    </location>
</feature>
<feature type="compositionally biased region" description="Low complexity" evidence="6">
    <location>
        <begin position="355"/>
        <end position="404"/>
    </location>
</feature>
<feature type="compositionally biased region" description="Low complexity" evidence="6">
    <location>
        <begin position="471"/>
        <end position="492"/>
    </location>
</feature>
<keyword evidence="4" id="KW-0238">DNA-binding</keyword>
<accession>A0A975FM06</accession>
<evidence type="ECO:0000313" key="9">
    <source>
        <dbReference type="EMBL" id="QTX03943.1"/>
    </source>
</evidence>
<dbReference type="InterPro" id="IPR027383">
    <property type="entry name" value="Znf_put"/>
</dbReference>
<dbReference type="InterPro" id="IPR014284">
    <property type="entry name" value="RNA_pol_sigma-70_dom"/>
</dbReference>
<feature type="compositionally biased region" description="Low complexity" evidence="6">
    <location>
        <begin position="599"/>
        <end position="614"/>
    </location>
</feature>
<dbReference type="KEGG" id="aarc:G127AT_11585"/>
<proteinExistence type="inferred from homology"/>
<evidence type="ECO:0000256" key="6">
    <source>
        <dbReference type="SAM" id="MobiDB-lite"/>
    </source>
</evidence>
<evidence type="ECO:0000259" key="8">
    <source>
        <dbReference type="Pfam" id="PF13490"/>
    </source>
</evidence>
<dbReference type="PANTHER" id="PTHR43133">
    <property type="entry name" value="RNA POLYMERASE ECF-TYPE SIGMA FACTO"/>
    <property type="match status" value="1"/>
</dbReference>
<evidence type="ECO:0000313" key="10">
    <source>
        <dbReference type="Proteomes" id="UP000671914"/>
    </source>
</evidence>
<comment type="similarity">
    <text evidence="1">Belongs to the sigma-70 factor family. ECF subfamily.</text>
</comment>
<name>A0A975FM06_9MICO</name>
<dbReference type="InterPro" id="IPR039425">
    <property type="entry name" value="RNA_pol_sigma-70-like"/>
</dbReference>
<feature type="compositionally biased region" description="Low complexity" evidence="6">
    <location>
        <begin position="290"/>
        <end position="324"/>
    </location>
</feature>
<dbReference type="SUPFAM" id="SSF88659">
    <property type="entry name" value="Sigma3 and sigma4 domains of RNA polymerase sigma factors"/>
    <property type="match status" value="1"/>
</dbReference>
<keyword evidence="10" id="KW-1185">Reference proteome</keyword>
<dbReference type="InterPro" id="IPR007627">
    <property type="entry name" value="RNA_pol_sigma70_r2"/>
</dbReference>
<gene>
    <name evidence="9" type="ORF">G127AT_11585</name>
</gene>
<evidence type="ECO:0000256" key="4">
    <source>
        <dbReference type="ARBA" id="ARBA00023125"/>
    </source>
</evidence>
<keyword evidence="2" id="KW-0805">Transcription regulation</keyword>
<dbReference type="Gene3D" id="1.10.1740.10">
    <property type="match status" value="1"/>
</dbReference>
<feature type="compositionally biased region" description="Basic and acidic residues" evidence="6">
    <location>
        <begin position="657"/>
        <end position="674"/>
    </location>
</feature>
<feature type="region of interest" description="Disordered" evidence="6">
    <location>
        <begin position="355"/>
        <end position="674"/>
    </location>
</feature>
<feature type="compositionally biased region" description="Low complexity" evidence="6">
    <location>
        <begin position="555"/>
        <end position="571"/>
    </location>
</feature>
<dbReference type="EMBL" id="CP071696">
    <property type="protein sequence ID" value="QTX03943.1"/>
    <property type="molecule type" value="Genomic_DNA"/>
</dbReference>
<dbReference type="NCBIfam" id="TIGR02937">
    <property type="entry name" value="sigma70-ECF"/>
    <property type="match status" value="1"/>
</dbReference>
<feature type="domain" description="RNA polymerase sigma-70 region 2" evidence="7">
    <location>
        <begin position="38"/>
        <end position="86"/>
    </location>
</feature>
<dbReference type="GO" id="GO:0003677">
    <property type="term" value="F:DNA binding"/>
    <property type="evidence" value="ECO:0007669"/>
    <property type="project" value="UniProtKB-KW"/>
</dbReference>
<feature type="region of interest" description="Disordered" evidence="6">
    <location>
        <begin position="289"/>
        <end position="324"/>
    </location>
</feature>
<evidence type="ECO:0000256" key="2">
    <source>
        <dbReference type="ARBA" id="ARBA00023015"/>
    </source>
</evidence>
<evidence type="ECO:0000256" key="3">
    <source>
        <dbReference type="ARBA" id="ARBA00023082"/>
    </source>
</evidence>
<dbReference type="AlphaFoldDB" id="A0A975FM06"/>
<feature type="compositionally biased region" description="Pro residues" evidence="6">
    <location>
        <begin position="450"/>
        <end position="470"/>
    </location>
</feature>
<dbReference type="SUPFAM" id="SSF88946">
    <property type="entry name" value="Sigma2 domain of RNA polymerase sigma factors"/>
    <property type="match status" value="1"/>
</dbReference>
<dbReference type="Proteomes" id="UP000671914">
    <property type="component" value="Chromosome"/>
</dbReference>
<feature type="compositionally biased region" description="Pro residues" evidence="6">
    <location>
        <begin position="405"/>
        <end position="419"/>
    </location>
</feature>
<dbReference type="InterPro" id="IPR013325">
    <property type="entry name" value="RNA_pol_sigma_r2"/>
</dbReference>
<feature type="compositionally biased region" description="Acidic residues" evidence="6">
    <location>
        <begin position="424"/>
        <end position="442"/>
    </location>
</feature>
<dbReference type="GO" id="GO:0016987">
    <property type="term" value="F:sigma factor activity"/>
    <property type="evidence" value="ECO:0007669"/>
    <property type="project" value="UniProtKB-KW"/>
</dbReference>
<dbReference type="Pfam" id="PF04542">
    <property type="entry name" value="Sigma70_r2"/>
    <property type="match status" value="1"/>
</dbReference>
<reference evidence="9" key="1">
    <citation type="submission" date="2021-03" db="EMBL/GenBank/DDBJ databases">
        <title>Agromyces archimandritus sp. nov., isolated from the cockroach Archimandrita tessellata.</title>
        <authorList>
            <person name="Guzman J."/>
            <person name="Ortuzar M."/>
            <person name="Poehlein A."/>
            <person name="Daniel R."/>
            <person name="Trujillo M."/>
            <person name="Vilcinskas A."/>
        </authorList>
    </citation>
    <scope>NUCLEOTIDE SEQUENCE</scope>
    <source>
        <strain evidence="9">G127AT</strain>
    </source>
</reference>
<dbReference type="GO" id="GO:0006352">
    <property type="term" value="P:DNA-templated transcription initiation"/>
    <property type="evidence" value="ECO:0007669"/>
    <property type="project" value="InterPro"/>
</dbReference>
<protein>
    <submittedName>
        <fullName evidence="9">Sigma-70 family RNA polymerase sigma factor</fullName>
    </submittedName>
</protein>
<evidence type="ECO:0000256" key="5">
    <source>
        <dbReference type="ARBA" id="ARBA00023163"/>
    </source>
</evidence>
<dbReference type="InterPro" id="IPR013324">
    <property type="entry name" value="RNA_pol_sigma_r3/r4-like"/>
</dbReference>
<sequence>MPDSDALALSDRELLSRTRAGDRDAYGELWRRHAASGRTVARSYSSLDADDVVAEAFTRIYQTLLSGRGPRDAFRPYLFTTIRNTAAGWGRASREHPLDTLESVPDPASGDDSWLVALDGSAAAQAFRALPPRWQEILWYTEVEGMSPQDAALLIGRSPNSTSALAYRAREGLRQAWITAHLRTVEGRPDCEWTVGRLAGWVRGRLGAREVRRLEGHLDGCTDCTLAAAEARTTGSRLALALLPLVAGSGAATAYAEWMRRGEAAADAVAAGAPPSIVFEAGPSPVLTTAGSAAAPASASGAPGASGVLRPRGSGAHAASTASSGPGVIGSIAGVFLGVFIAAATVAATLNLPSPASAPSISAEAGPGPEAIVPAEPAEPPASEEAASAEPPAETAPPAAEEPSGPAPVDPGPEAPEPAPADSGETDSPGETEDPAASDPEDLPGIVVAPPGPSKPEPPPRPRPSPPALRPPASTAPTPAAASSTLSCTAAPHPTPWSNCRSPNAAGRPAPTPPAPGARCSTSSAPASTPSRRVSPMQPAPSLRPRPWRSRSPGRRAWSSTSAAASGCCGSPAPPAPTCSSPSRTADPRRSPSTPPASPSSGAARGRGRCPPRTSHSPCSAARPCGTSSATAPGRPARPSSLRRRARPRSRGTRSGESPRRALHDHVDGERCRP</sequence>
<evidence type="ECO:0000259" key="7">
    <source>
        <dbReference type="Pfam" id="PF04542"/>
    </source>
</evidence>
<dbReference type="PANTHER" id="PTHR43133:SF8">
    <property type="entry name" value="RNA POLYMERASE SIGMA FACTOR HI_1459-RELATED"/>
    <property type="match status" value="1"/>
</dbReference>
<feature type="compositionally biased region" description="Low complexity" evidence="6">
    <location>
        <begin position="517"/>
        <end position="537"/>
    </location>
</feature>
<dbReference type="Gene3D" id="1.10.10.1320">
    <property type="entry name" value="Anti-sigma factor, zinc-finger domain"/>
    <property type="match status" value="1"/>
</dbReference>
<feature type="domain" description="Putative zinc-finger" evidence="8">
    <location>
        <begin position="191"/>
        <end position="224"/>
    </location>
</feature>
<dbReference type="Gene3D" id="1.10.10.10">
    <property type="entry name" value="Winged helix-like DNA-binding domain superfamily/Winged helix DNA-binding domain"/>
    <property type="match status" value="1"/>
</dbReference>
<keyword evidence="5" id="KW-0804">Transcription</keyword>
<dbReference type="InterPro" id="IPR041916">
    <property type="entry name" value="Anti_sigma_zinc_sf"/>
</dbReference>
<dbReference type="InterPro" id="IPR036388">
    <property type="entry name" value="WH-like_DNA-bd_sf"/>
</dbReference>
<keyword evidence="3" id="KW-0731">Sigma factor</keyword>